<sequence length="235" mass="26765">MMMVELPVIDLEPYLLATGRDVTSSSSARHNATVLDLDIQQHKDISEVCERVASCLREAGALVVRDPRCSFQDNDRFLDMMERYFGQTAEFKRQQERPHLHYQVGVTPEGVELPRCIVDKSLQEQIQELPEKSRPHMPLGPDAKWRYMWRVGPRPKKTSFKELNAEPVVPDGFPDWIEVMNGWGTKMIAAVEVVAEMAAIGFGIPQFAFTSLMSQVVIFQSIQRREASLRATIMT</sequence>
<name>A0ACC2CSS5_DIPCM</name>
<reference evidence="2" key="1">
    <citation type="journal article" date="2024" name="Proc. Natl. Acad. Sci. U.S.A.">
        <title>Extraordinary preservation of gene collinearity over three hundred million years revealed in homosporous lycophytes.</title>
        <authorList>
            <person name="Li C."/>
            <person name="Wickell D."/>
            <person name="Kuo L.Y."/>
            <person name="Chen X."/>
            <person name="Nie B."/>
            <person name="Liao X."/>
            <person name="Peng D."/>
            <person name="Ji J."/>
            <person name="Jenkins J."/>
            <person name="Williams M."/>
            <person name="Shu S."/>
            <person name="Plott C."/>
            <person name="Barry K."/>
            <person name="Rajasekar S."/>
            <person name="Grimwood J."/>
            <person name="Han X."/>
            <person name="Sun S."/>
            <person name="Hou Z."/>
            <person name="He W."/>
            <person name="Dai G."/>
            <person name="Sun C."/>
            <person name="Schmutz J."/>
            <person name="Leebens-Mack J.H."/>
            <person name="Li F.W."/>
            <person name="Wang L."/>
        </authorList>
    </citation>
    <scope>NUCLEOTIDE SEQUENCE [LARGE SCALE GENOMIC DNA]</scope>
    <source>
        <strain evidence="2">cv. PW_Plant_1</strain>
    </source>
</reference>
<protein>
    <submittedName>
        <fullName evidence="1">Uncharacterized protein</fullName>
    </submittedName>
</protein>
<dbReference type="Proteomes" id="UP001162992">
    <property type="component" value="Chromosome 9"/>
</dbReference>
<evidence type="ECO:0000313" key="2">
    <source>
        <dbReference type="Proteomes" id="UP001162992"/>
    </source>
</evidence>
<evidence type="ECO:0000313" key="1">
    <source>
        <dbReference type="EMBL" id="KAJ7545085.1"/>
    </source>
</evidence>
<keyword evidence="2" id="KW-1185">Reference proteome</keyword>
<dbReference type="EMBL" id="CM055100">
    <property type="protein sequence ID" value="KAJ7545085.1"/>
    <property type="molecule type" value="Genomic_DNA"/>
</dbReference>
<proteinExistence type="predicted"/>
<comment type="caution">
    <text evidence="1">The sequence shown here is derived from an EMBL/GenBank/DDBJ whole genome shotgun (WGS) entry which is preliminary data.</text>
</comment>
<gene>
    <name evidence="1" type="ORF">O6H91_09G106800</name>
</gene>
<organism evidence="1 2">
    <name type="scientific">Diphasiastrum complanatum</name>
    <name type="common">Issler's clubmoss</name>
    <name type="synonym">Lycopodium complanatum</name>
    <dbReference type="NCBI Taxonomy" id="34168"/>
    <lineage>
        <taxon>Eukaryota</taxon>
        <taxon>Viridiplantae</taxon>
        <taxon>Streptophyta</taxon>
        <taxon>Embryophyta</taxon>
        <taxon>Tracheophyta</taxon>
        <taxon>Lycopodiopsida</taxon>
        <taxon>Lycopodiales</taxon>
        <taxon>Lycopodiaceae</taxon>
        <taxon>Lycopodioideae</taxon>
        <taxon>Diphasiastrum</taxon>
    </lineage>
</organism>
<accession>A0ACC2CSS5</accession>